<dbReference type="RefSeq" id="XP_019011880.1">
    <property type="nucleotide sequence ID" value="XM_019154477.1"/>
</dbReference>
<gene>
    <name evidence="11" type="ORF">I206_02716</name>
    <name evidence="12" type="ORF">I206_102369</name>
</gene>
<keyword evidence="5" id="KW-0375">Hydrogen ion transport</keyword>
<evidence type="ECO:0000256" key="1">
    <source>
        <dbReference type="ARBA" id="ARBA00004325"/>
    </source>
</evidence>
<proteinExistence type="inferred from homology"/>
<evidence type="ECO:0000256" key="10">
    <source>
        <dbReference type="SAM" id="MobiDB-lite"/>
    </source>
</evidence>
<dbReference type="EMBL" id="KI894009">
    <property type="protein sequence ID" value="OCF50661.1"/>
    <property type="molecule type" value="Genomic_DNA"/>
</dbReference>
<dbReference type="AlphaFoldDB" id="A0A1B9I5A4"/>
<dbReference type="OrthoDB" id="437at2759"/>
<keyword evidence="6" id="KW-0406">Ion transport</keyword>
<evidence type="ECO:0000256" key="3">
    <source>
        <dbReference type="ARBA" id="ARBA00022448"/>
    </source>
</evidence>
<keyword evidence="9" id="KW-0066">ATP synthesis</keyword>
<evidence type="ECO:0000256" key="7">
    <source>
        <dbReference type="ARBA" id="ARBA00023128"/>
    </source>
</evidence>
<reference evidence="12" key="2">
    <citation type="submission" date="2013-07" db="EMBL/GenBank/DDBJ databases">
        <authorList>
            <consortium name="The Broad Institute Genome Sequencing Platform"/>
            <person name="Cuomo C."/>
            <person name="Litvintseva A."/>
            <person name="Chen Y."/>
            <person name="Heitman J."/>
            <person name="Sun S."/>
            <person name="Springer D."/>
            <person name="Dromer F."/>
            <person name="Young S.K."/>
            <person name="Zeng Q."/>
            <person name="Gargeya S."/>
            <person name="Fitzgerald M."/>
            <person name="Abouelleil A."/>
            <person name="Alvarado L."/>
            <person name="Berlin A.M."/>
            <person name="Chapman S.B."/>
            <person name="Dewar J."/>
            <person name="Goldberg J."/>
            <person name="Griggs A."/>
            <person name="Gujja S."/>
            <person name="Hansen M."/>
            <person name="Howarth C."/>
            <person name="Imamovic A."/>
            <person name="Larimer J."/>
            <person name="McCowan C."/>
            <person name="Murphy C."/>
            <person name="Pearson M."/>
            <person name="Priest M."/>
            <person name="Roberts A."/>
            <person name="Saif S."/>
            <person name="Shea T."/>
            <person name="Sykes S."/>
            <person name="Wortman J."/>
            <person name="Nusbaum C."/>
            <person name="Birren B."/>
        </authorList>
    </citation>
    <scope>NUCLEOTIDE SEQUENCE</scope>
    <source>
        <strain evidence="12">CBS 10737</strain>
    </source>
</reference>
<dbReference type="GO" id="GO:0045259">
    <property type="term" value="C:proton-transporting ATP synthase complex"/>
    <property type="evidence" value="ECO:0007669"/>
    <property type="project" value="UniProtKB-KW"/>
</dbReference>
<evidence type="ECO:0000256" key="4">
    <source>
        <dbReference type="ARBA" id="ARBA00022547"/>
    </source>
</evidence>
<sequence length="163" mass="17460">MRPQVFRATRSAGRRFNSTSSSSSSSSSSPLNNPNVQKGVEAATKAYNQTAATVKKVAGPLGERVGSALGGYREPLVYNSKVVASVAKQVWQAEKLSPPLDSATWARAYSQIYSKATNGGYWRDLLKTGAWAGLGVAALEAYGIFKLGEIVGRRNLVGYKIKE</sequence>
<feature type="region of interest" description="Disordered" evidence="10">
    <location>
        <begin position="1"/>
        <end position="36"/>
    </location>
</feature>
<keyword evidence="7" id="KW-0496">Mitochondrion</keyword>
<evidence type="ECO:0000256" key="2">
    <source>
        <dbReference type="ARBA" id="ARBA00005699"/>
    </source>
</evidence>
<evidence type="ECO:0000313" key="11">
    <source>
        <dbReference type="EMBL" id="OCF50661.1"/>
    </source>
</evidence>
<name>A0A1B9I5A4_9TREE</name>
<reference evidence="11" key="1">
    <citation type="submission" date="2013-07" db="EMBL/GenBank/DDBJ databases">
        <title>The Genome Sequence of Cryptococcus pinus CBS10737.</title>
        <authorList>
            <consortium name="The Broad Institute Genome Sequencing Platform"/>
            <person name="Cuomo C."/>
            <person name="Litvintseva A."/>
            <person name="Chen Y."/>
            <person name="Heitman J."/>
            <person name="Sun S."/>
            <person name="Springer D."/>
            <person name="Dromer F."/>
            <person name="Young S.K."/>
            <person name="Zeng Q."/>
            <person name="Gargeya S."/>
            <person name="Fitzgerald M."/>
            <person name="Abouelleil A."/>
            <person name="Alvarado L."/>
            <person name="Berlin A.M."/>
            <person name="Chapman S.B."/>
            <person name="Dewar J."/>
            <person name="Goldberg J."/>
            <person name="Griggs A."/>
            <person name="Gujja S."/>
            <person name="Hansen M."/>
            <person name="Howarth C."/>
            <person name="Imamovic A."/>
            <person name="Larimer J."/>
            <person name="McCowan C."/>
            <person name="Murphy C."/>
            <person name="Pearson M."/>
            <person name="Priest M."/>
            <person name="Roberts A."/>
            <person name="Saif S."/>
            <person name="Shea T."/>
            <person name="Sykes S."/>
            <person name="Wortman J."/>
            <person name="Nusbaum C."/>
            <person name="Birren B."/>
        </authorList>
    </citation>
    <scope>NUCLEOTIDE SEQUENCE [LARGE SCALE GENOMIC DNA]</scope>
    <source>
        <strain evidence="11">CBS 10737</strain>
    </source>
</reference>
<evidence type="ECO:0000313" key="12">
    <source>
        <dbReference type="EMBL" id="WWC68441.1"/>
    </source>
</evidence>
<organism evidence="11">
    <name type="scientific">Kwoniella pini CBS 10737</name>
    <dbReference type="NCBI Taxonomy" id="1296096"/>
    <lineage>
        <taxon>Eukaryota</taxon>
        <taxon>Fungi</taxon>
        <taxon>Dikarya</taxon>
        <taxon>Basidiomycota</taxon>
        <taxon>Agaricomycotina</taxon>
        <taxon>Tremellomycetes</taxon>
        <taxon>Tremellales</taxon>
        <taxon>Cryptococcaceae</taxon>
        <taxon>Kwoniella</taxon>
    </lineage>
</organism>
<reference evidence="11" key="3">
    <citation type="submission" date="2016-07" db="EMBL/GenBank/DDBJ databases">
        <title>Evolution of pathogenesis and genome organization in the Tremellales.</title>
        <authorList>
            <person name="Cuomo C."/>
            <person name="Litvintseva A."/>
            <person name="Heitman J."/>
            <person name="Chen Y."/>
            <person name="Sun S."/>
            <person name="Springer D."/>
            <person name="Dromer F."/>
            <person name="Young S."/>
            <person name="Zeng Q."/>
            <person name="Chapman S."/>
            <person name="Gujja S."/>
            <person name="Saif S."/>
            <person name="Birren B."/>
        </authorList>
    </citation>
    <scope>NUCLEOTIDE SEQUENCE</scope>
    <source>
        <strain evidence="11">CBS 10737</strain>
    </source>
</reference>
<comment type="similarity">
    <text evidence="2">Belongs to the ATPase g subunit family.</text>
</comment>
<accession>A0A1B9I5A4</accession>
<dbReference type="GO" id="GO:0031966">
    <property type="term" value="C:mitochondrial membrane"/>
    <property type="evidence" value="ECO:0007669"/>
    <property type="project" value="UniProtKB-SubCell"/>
</dbReference>
<dbReference type="GO" id="GO:0015986">
    <property type="term" value="P:proton motive force-driven ATP synthesis"/>
    <property type="evidence" value="ECO:0007669"/>
    <property type="project" value="InterPro"/>
</dbReference>
<keyword evidence="3" id="KW-0813">Transport</keyword>
<evidence type="ECO:0000313" key="13">
    <source>
        <dbReference type="Proteomes" id="UP000094020"/>
    </source>
</evidence>
<evidence type="ECO:0000256" key="6">
    <source>
        <dbReference type="ARBA" id="ARBA00023065"/>
    </source>
</evidence>
<keyword evidence="13" id="KW-1185">Reference proteome</keyword>
<dbReference type="GeneID" id="30171085"/>
<dbReference type="Proteomes" id="UP000094020">
    <property type="component" value="Chromosome 3"/>
</dbReference>
<feature type="compositionally biased region" description="Low complexity" evidence="10">
    <location>
        <begin position="18"/>
        <end position="29"/>
    </location>
</feature>
<dbReference type="KEGG" id="kpin:30171085"/>
<comment type="subcellular location">
    <subcellularLocation>
        <location evidence="1">Mitochondrion membrane</location>
    </subcellularLocation>
</comment>
<dbReference type="GO" id="GO:0015078">
    <property type="term" value="F:proton transmembrane transporter activity"/>
    <property type="evidence" value="ECO:0007669"/>
    <property type="project" value="InterPro"/>
</dbReference>
<dbReference type="STRING" id="1296096.A0A1B9I5A4"/>
<evidence type="ECO:0000256" key="8">
    <source>
        <dbReference type="ARBA" id="ARBA00023136"/>
    </source>
</evidence>
<keyword evidence="4" id="KW-0138">CF(0)</keyword>
<keyword evidence="8" id="KW-0472">Membrane</keyword>
<evidence type="ECO:0000256" key="5">
    <source>
        <dbReference type="ARBA" id="ARBA00022781"/>
    </source>
</evidence>
<evidence type="ECO:0000256" key="9">
    <source>
        <dbReference type="ARBA" id="ARBA00023310"/>
    </source>
</evidence>
<dbReference type="InterPro" id="IPR006808">
    <property type="entry name" value="ATP_synth_F0_gsu_mt"/>
</dbReference>
<dbReference type="EMBL" id="CP144521">
    <property type="protein sequence ID" value="WWC68441.1"/>
    <property type="molecule type" value="Genomic_DNA"/>
</dbReference>
<dbReference type="Pfam" id="PF04718">
    <property type="entry name" value="ATP-synt_G"/>
    <property type="match status" value="1"/>
</dbReference>
<protein>
    <submittedName>
        <fullName evidence="11">F-type H+-transporting ATPase subunit G</fullName>
    </submittedName>
</protein>
<reference evidence="12" key="4">
    <citation type="submission" date="2024-02" db="EMBL/GenBank/DDBJ databases">
        <title>Comparative genomics of Cryptococcus and Kwoniella reveals pathogenesis evolution and contrasting modes of karyotype evolution via chromosome fusion or intercentromeric recombination.</title>
        <authorList>
            <person name="Coelho M.A."/>
            <person name="David-Palma M."/>
            <person name="Shea T."/>
            <person name="Bowers K."/>
            <person name="McGinley-Smith S."/>
            <person name="Mohammad A.W."/>
            <person name="Gnirke A."/>
            <person name="Yurkov A.M."/>
            <person name="Nowrousian M."/>
            <person name="Sun S."/>
            <person name="Cuomo C.A."/>
            <person name="Heitman J."/>
        </authorList>
    </citation>
    <scope>NUCLEOTIDE SEQUENCE</scope>
    <source>
        <strain evidence="12">CBS 10737</strain>
    </source>
</reference>